<dbReference type="InterPro" id="IPR023408">
    <property type="entry name" value="MscS_beta-dom_sf"/>
</dbReference>
<dbReference type="InterPro" id="IPR049142">
    <property type="entry name" value="MS_channel_1st"/>
</dbReference>
<evidence type="ECO:0000313" key="11">
    <source>
        <dbReference type="EMBL" id="AEN96369.1"/>
    </source>
</evidence>
<proteinExistence type="inferred from homology"/>
<dbReference type="RefSeq" id="WP_014079414.1">
    <property type="nucleotide sequence ID" value="NC_015977.1"/>
</dbReference>
<dbReference type="InterPro" id="IPR006685">
    <property type="entry name" value="MscS_channel_2nd"/>
</dbReference>
<feature type="transmembrane region" description="Helical" evidence="7">
    <location>
        <begin position="115"/>
        <end position="139"/>
    </location>
</feature>
<dbReference type="Pfam" id="PF00924">
    <property type="entry name" value="MS_channel_2nd"/>
    <property type="match status" value="1"/>
</dbReference>
<evidence type="ECO:0000256" key="1">
    <source>
        <dbReference type="ARBA" id="ARBA00004651"/>
    </source>
</evidence>
<keyword evidence="12" id="KW-1185">Reference proteome</keyword>
<comment type="subcellular location">
    <subcellularLocation>
        <location evidence="1">Cell membrane</location>
        <topology evidence="1">Multi-pass membrane protein</topology>
    </subcellularLocation>
</comment>
<dbReference type="InterPro" id="IPR045275">
    <property type="entry name" value="MscS_archaea/bacteria_type"/>
</dbReference>
<dbReference type="InterPro" id="IPR011066">
    <property type="entry name" value="MscS_channel_C_sf"/>
</dbReference>
<dbReference type="GO" id="GO:0008381">
    <property type="term" value="F:mechanosensitive monoatomic ion channel activity"/>
    <property type="evidence" value="ECO:0007669"/>
    <property type="project" value="InterPro"/>
</dbReference>
<dbReference type="AlphaFoldDB" id="G2T1D9"/>
<dbReference type="GeneID" id="93723078"/>
<dbReference type="GO" id="GO:0005886">
    <property type="term" value="C:plasma membrane"/>
    <property type="evidence" value="ECO:0007669"/>
    <property type="project" value="UniProtKB-SubCell"/>
</dbReference>
<gene>
    <name evidence="11" type="ordered locus">RHOM_06250</name>
</gene>
<evidence type="ECO:0000259" key="9">
    <source>
        <dbReference type="Pfam" id="PF21082"/>
    </source>
</evidence>
<dbReference type="Gene3D" id="2.30.30.60">
    <property type="match status" value="1"/>
</dbReference>
<dbReference type="BioCyc" id="RHOM585394:G1H02-1260-MONOMER"/>
<dbReference type="SUPFAM" id="SSF50182">
    <property type="entry name" value="Sm-like ribonucleoproteins"/>
    <property type="match status" value="1"/>
</dbReference>
<dbReference type="EMBL" id="CP003040">
    <property type="protein sequence ID" value="AEN96369.1"/>
    <property type="molecule type" value="Genomic_DNA"/>
</dbReference>
<keyword evidence="4 7" id="KW-0812">Transmembrane</keyword>
<reference evidence="11 12" key="1">
    <citation type="journal article" date="2015" name="Genome Announc.">
        <title>Complete genome sequence of the human gut symbiont Roseburia hominis.</title>
        <authorList>
            <person name="Travis A.J."/>
            <person name="Kelly D."/>
            <person name="Flint H.J."/>
            <person name="Aminov R.I."/>
        </authorList>
    </citation>
    <scope>NUCLEOTIDE SEQUENCE [LARGE SCALE GENOMIC DNA]</scope>
    <source>
        <strain evidence="12">DSM 16839 / JCM 17582 / NCIMB 14029 / A2-183</strain>
    </source>
</reference>
<evidence type="ECO:0000256" key="7">
    <source>
        <dbReference type="SAM" id="Phobius"/>
    </source>
</evidence>
<evidence type="ECO:0000256" key="3">
    <source>
        <dbReference type="ARBA" id="ARBA00022475"/>
    </source>
</evidence>
<evidence type="ECO:0000256" key="4">
    <source>
        <dbReference type="ARBA" id="ARBA00022692"/>
    </source>
</evidence>
<evidence type="ECO:0000256" key="5">
    <source>
        <dbReference type="ARBA" id="ARBA00022989"/>
    </source>
</evidence>
<keyword evidence="5 7" id="KW-1133">Transmembrane helix</keyword>
<evidence type="ECO:0000259" key="8">
    <source>
        <dbReference type="Pfam" id="PF00924"/>
    </source>
</evidence>
<dbReference type="KEGG" id="rho:RHOM_06250"/>
<protein>
    <submittedName>
        <fullName evidence="11">Mechanosensitive channel protein</fullName>
    </submittedName>
</protein>
<evidence type="ECO:0000313" key="12">
    <source>
        <dbReference type="Proteomes" id="UP000008178"/>
    </source>
</evidence>
<dbReference type="PANTHER" id="PTHR30221:SF1">
    <property type="entry name" value="SMALL-CONDUCTANCE MECHANOSENSITIVE CHANNEL"/>
    <property type="match status" value="1"/>
</dbReference>
<dbReference type="SUPFAM" id="SSF82861">
    <property type="entry name" value="Mechanosensitive channel protein MscS (YggB), transmembrane region"/>
    <property type="match status" value="1"/>
</dbReference>
<dbReference type="PANTHER" id="PTHR30221">
    <property type="entry name" value="SMALL-CONDUCTANCE MECHANOSENSITIVE CHANNEL"/>
    <property type="match status" value="1"/>
</dbReference>
<keyword evidence="3" id="KW-1003">Cell membrane</keyword>
<evidence type="ECO:0000256" key="2">
    <source>
        <dbReference type="ARBA" id="ARBA00008017"/>
    </source>
</evidence>
<dbReference type="PROSITE" id="PS01246">
    <property type="entry name" value="UPF0003"/>
    <property type="match status" value="1"/>
</dbReference>
<dbReference type="OrthoDB" id="9809206at2"/>
<evidence type="ECO:0000259" key="10">
    <source>
        <dbReference type="Pfam" id="PF21088"/>
    </source>
</evidence>
<name>G2T1D9_ROSHA</name>
<keyword evidence="6 7" id="KW-0472">Membrane</keyword>
<dbReference type="Proteomes" id="UP000008178">
    <property type="component" value="Chromosome"/>
</dbReference>
<dbReference type="Pfam" id="PF21082">
    <property type="entry name" value="MS_channel_3rd"/>
    <property type="match status" value="1"/>
</dbReference>
<dbReference type="Pfam" id="PF05552">
    <property type="entry name" value="MS_channel_1st_1"/>
    <property type="match status" value="1"/>
</dbReference>
<accession>G2T1D9</accession>
<organism evidence="11 12">
    <name type="scientific">Roseburia hominis (strain DSM 16839 / JCM 17582 / NCIMB 14029 / A2-183)</name>
    <dbReference type="NCBI Taxonomy" id="585394"/>
    <lineage>
        <taxon>Bacteria</taxon>
        <taxon>Bacillati</taxon>
        <taxon>Bacillota</taxon>
        <taxon>Clostridia</taxon>
        <taxon>Lachnospirales</taxon>
        <taxon>Lachnospiraceae</taxon>
        <taxon>Roseburia</taxon>
    </lineage>
</organism>
<feature type="domain" description="Mechanosensitive ion channel MscS C-terminal" evidence="9">
    <location>
        <begin position="228"/>
        <end position="310"/>
    </location>
</feature>
<dbReference type="Gene3D" id="3.30.70.100">
    <property type="match status" value="1"/>
</dbReference>
<feature type="domain" description="Mechanosensitive ion channel MscS" evidence="8">
    <location>
        <begin position="154"/>
        <end position="221"/>
    </location>
</feature>
<dbReference type="Pfam" id="PF21088">
    <property type="entry name" value="MS_channel_1st"/>
    <property type="match status" value="1"/>
</dbReference>
<dbReference type="Gene3D" id="1.10.287.1260">
    <property type="match status" value="1"/>
</dbReference>
<evidence type="ECO:0000256" key="6">
    <source>
        <dbReference type="ARBA" id="ARBA00023136"/>
    </source>
</evidence>
<feature type="transmembrane region" description="Helical" evidence="7">
    <location>
        <begin position="64"/>
        <end position="85"/>
    </location>
</feature>
<dbReference type="STRING" id="585394.RHOM_06250"/>
<dbReference type="InterPro" id="IPR008910">
    <property type="entry name" value="MSC_TM_helix"/>
</dbReference>
<dbReference type="InterPro" id="IPR010920">
    <property type="entry name" value="LSM_dom_sf"/>
</dbReference>
<dbReference type="InterPro" id="IPR011014">
    <property type="entry name" value="MscS_channel_TM-2"/>
</dbReference>
<dbReference type="eggNOG" id="COG0668">
    <property type="taxonomic scope" value="Bacteria"/>
</dbReference>
<comment type="similarity">
    <text evidence="2">Belongs to the MscS (TC 1.A.23) family.</text>
</comment>
<dbReference type="InterPro" id="IPR006686">
    <property type="entry name" value="MscS_channel_CS"/>
</dbReference>
<dbReference type="SUPFAM" id="SSF82689">
    <property type="entry name" value="Mechanosensitive channel protein MscS (YggB), C-terminal domain"/>
    <property type="match status" value="1"/>
</dbReference>
<dbReference type="HOGENOM" id="CLU_037945_1_1_9"/>
<dbReference type="InterPro" id="IPR049278">
    <property type="entry name" value="MS_channel_C"/>
</dbReference>
<sequence>MEDERVNGIAALLEQGRYLAAQTDAFPSTTETVEALNHAQEGIEEVAKNPGIIRTWLEGLVPDLLNFAFQILIALLVYVIGGRIIKWITKLVRRSMDRAGTDEGVKQFMIPVIKYSLYVVLIFIIMGLFGIATTSAVAVLGSAGVAVGLALQGSLSNFAGGVLILLLKPFKVGDYIIEHSHNNEGTVTEISIFYTKLLTVDNKLIVIPNGTLSNSSLTNVTNKDRRRVDLVVGIAYEADIRTAKDVIYAVAEKEEARIPEEKPVVYVDNLAASSVDIGLRVWVKTEDYWPARWRMTENIKYALDAKGISIPYQQIDVQIKQ</sequence>
<feature type="transmembrane region" description="Helical" evidence="7">
    <location>
        <begin position="145"/>
        <end position="167"/>
    </location>
</feature>
<feature type="domain" description="Mechanosensitive ion channel transmembrane helices 2/3" evidence="10">
    <location>
        <begin position="112"/>
        <end position="152"/>
    </location>
</feature>